<gene>
    <name evidence="2" type="ORF">EDC14_1006137</name>
</gene>
<feature type="region of interest" description="Disordered" evidence="1">
    <location>
        <begin position="1"/>
        <end position="25"/>
    </location>
</feature>
<sequence>MSVNRFHDSAQNCQRNAQRLREMARSTPDADVQKLLLVAAHHLDVAVAELDYILTSATVST</sequence>
<accession>A0A4R1S0P5</accession>
<dbReference type="EMBL" id="SLUN01000006">
    <property type="protein sequence ID" value="TCL72424.1"/>
    <property type="molecule type" value="Genomic_DNA"/>
</dbReference>
<evidence type="ECO:0000256" key="1">
    <source>
        <dbReference type="SAM" id="MobiDB-lite"/>
    </source>
</evidence>
<name>A0A4R1S0P5_HYDET</name>
<evidence type="ECO:0000313" key="2">
    <source>
        <dbReference type="EMBL" id="TCL72424.1"/>
    </source>
</evidence>
<dbReference type="RefSeq" id="WP_132013631.1">
    <property type="nucleotide sequence ID" value="NZ_SLUN01000006.1"/>
</dbReference>
<dbReference type="AlphaFoldDB" id="A0A4R1S0P5"/>
<protein>
    <submittedName>
        <fullName evidence="2">Uncharacterized protein</fullName>
    </submittedName>
</protein>
<proteinExistence type="predicted"/>
<evidence type="ECO:0000313" key="3">
    <source>
        <dbReference type="Proteomes" id="UP000295008"/>
    </source>
</evidence>
<keyword evidence="3" id="KW-1185">Reference proteome</keyword>
<dbReference type="Proteomes" id="UP000295008">
    <property type="component" value="Unassembled WGS sequence"/>
</dbReference>
<comment type="caution">
    <text evidence="2">The sequence shown here is derived from an EMBL/GenBank/DDBJ whole genome shotgun (WGS) entry which is preliminary data.</text>
</comment>
<organism evidence="2 3">
    <name type="scientific">Hydrogenispora ethanolica</name>
    <dbReference type="NCBI Taxonomy" id="1082276"/>
    <lineage>
        <taxon>Bacteria</taxon>
        <taxon>Bacillati</taxon>
        <taxon>Bacillota</taxon>
        <taxon>Hydrogenispora</taxon>
    </lineage>
</organism>
<reference evidence="2 3" key="1">
    <citation type="submission" date="2019-03" db="EMBL/GenBank/DDBJ databases">
        <title>Genomic Encyclopedia of Type Strains, Phase IV (KMG-IV): sequencing the most valuable type-strain genomes for metagenomic binning, comparative biology and taxonomic classification.</title>
        <authorList>
            <person name="Goeker M."/>
        </authorList>
    </citation>
    <scope>NUCLEOTIDE SEQUENCE [LARGE SCALE GENOMIC DNA]</scope>
    <source>
        <strain evidence="2 3">LX-B</strain>
    </source>
</reference>